<name>A0A1E5R0W2_9ASCO</name>
<feature type="region of interest" description="Disordered" evidence="1">
    <location>
        <begin position="258"/>
        <end position="281"/>
    </location>
</feature>
<comment type="caution">
    <text evidence="2">The sequence shown here is derived from an EMBL/GenBank/DDBJ whole genome shotgun (WGS) entry which is preliminary data.</text>
</comment>
<proteinExistence type="predicted"/>
<dbReference type="Pfam" id="PF10310">
    <property type="entry name" value="DUF5427"/>
    <property type="match status" value="1"/>
</dbReference>
<accession>A0A1E5R0W2</accession>
<dbReference type="AlphaFoldDB" id="A0A1E5R0W2"/>
<feature type="region of interest" description="Disordered" evidence="1">
    <location>
        <begin position="316"/>
        <end position="362"/>
    </location>
</feature>
<dbReference type="OrthoDB" id="5594977at2759"/>
<dbReference type="InParanoid" id="A0A1E5R0W2"/>
<dbReference type="FunCoup" id="A0A1E5R0W2">
    <property type="interactions" value="38"/>
</dbReference>
<feature type="compositionally biased region" description="Polar residues" evidence="1">
    <location>
        <begin position="33"/>
        <end position="42"/>
    </location>
</feature>
<evidence type="ECO:0000313" key="3">
    <source>
        <dbReference type="Proteomes" id="UP000095728"/>
    </source>
</evidence>
<feature type="region of interest" description="Disordered" evidence="1">
    <location>
        <begin position="1"/>
        <end position="42"/>
    </location>
</feature>
<gene>
    <name evidence="2" type="ORF">AWRI3579_g4433</name>
</gene>
<feature type="compositionally biased region" description="Basic and acidic residues" evidence="1">
    <location>
        <begin position="75"/>
        <end position="88"/>
    </location>
</feature>
<dbReference type="PANTHER" id="PTHR28265">
    <property type="entry name" value="MAINTENANCE OF TELOMERE CAPPING PROTEIN 1"/>
    <property type="match status" value="1"/>
</dbReference>
<sequence length="470" mass="52740">MSNQEKEVLDFLDSLPDHATTTANTGSNTSATPNITNTDSNSENVLDFLDQLEQTSKNINPPKASFKKSASTNTKNKEATPSKDDVKETMAVNTTSEDKNIAQSQVSETKQDAEITAAPIAQENKAGYETPEAELTPLNDPITSFTSWWNKSSQTQFVGNLFNQTKQHIQDTLTKEEHIKEYKNLMENSGKNVVSGIAKNLSKIIVGETSEVLKIHVNHDIINWKFSSLIDDIFYDVLSSQVQDGVKITVDEPTFKETHKSIQPSITNEKEGESTRSANGMGKNLDFQFFNGKITDGEKLCMANLEDAIKRYESLQHKKQASKEANKTKDGNDEEHEKDDEEKEEEEDDDDDDDSEDEQEGEVSDVFISILPVAVPETATATEESDLLIVDSNQAGNFSLTFILKDITNDVTILVRSQGFPIQWARWIMKDEFLENIEPGEWVRDWIENGIKLSIQTLAQNYVLKRINVI</sequence>
<evidence type="ECO:0000313" key="2">
    <source>
        <dbReference type="EMBL" id="OEJ80531.1"/>
    </source>
</evidence>
<organism evidence="2 3">
    <name type="scientific">Hanseniaspora osmophila</name>
    <dbReference type="NCBI Taxonomy" id="56408"/>
    <lineage>
        <taxon>Eukaryota</taxon>
        <taxon>Fungi</taxon>
        <taxon>Dikarya</taxon>
        <taxon>Ascomycota</taxon>
        <taxon>Saccharomycotina</taxon>
        <taxon>Saccharomycetes</taxon>
        <taxon>Saccharomycodales</taxon>
        <taxon>Saccharomycodaceae</taxon>
        <taxon>Hanseniaspora</taxon>
    </lineage>
</organism>
<dbReference type="STRING" id="56408.A0A1E5R0W2"/>
<dbReference type="Proteomes" id="UP000095728">
    <property type="component" value="Unassembled WGS sequence"/>
</dbReference>
<dbReference type="PANTHER" id="PTHR28265:SF1">
    <property type="entry name" value="MAINTENANCE OF TELOMERE CAPPING PROTEIN 1"/>
    <property type="match status" value="1"/>
</dbReference>
<evidence type="ECO:0000256" key="1">
    <source>
        <dbReference type="SAM" id="MobiDB-lite"/>
    </source>
</evidence>
<dbReference type="InterPro" id="IPR018814">
    <property type="entry name" value="DUF5427"/>
</dbReference>
<protein>
    <submittedName>
        <fullName evidence="2">Maintenance of telomere capping protein 1</fullName>
    </submittedName>
</protein>
<dbReference type="EMBL" id="LPNM01000012">
    <property type="protein sequence ID" value="OEJ80531.1"/>
    <property type="molecule type" value="Genomic_DNA"/>
</dbReference>
<feature type="compositionally biased region" description="Basic and acidic residues" evidence="1">
    <location>
        <begin position="316"/>
        <end position="331"/>
    </location>
</feature>
<feature type="compositionally biased region" description="Acidic residues" evidence="1">
    <location>
        <begin position="332"/>
        <end position="362"/>
    </location>
</feature>
<feature type="region of interest" description="Disordered" evidence="1">
    <location>
        <begin position="54"/>
        <end position="88"/>
    </location>
</feature>
<keyword evidence="3" id="KW-1185">Reference proteome</keyword>
<feature type="compositionally biased region" description="Low complexity" evidence="1">
    <location>
        <begin position="19"/>
        <end position="32"/>
    </location>
</feature>
<reference evidence="3" key="1">
    <citation type="journal article" date="2016" name="Genome Announc.">
        <title>Genome sequences of three species of Hanseniaspora isolated from spontaneous wine fermentations.</title>
        <authorList>
            <person name="Sternes P.R."/>
            <person name="Lee D."/>
            <person name="Kutyna D.R."/>
            <person name="Borneman A.R."/>
        </authorList>
    </citation>
    <scope>NUCLEOTIDE SEQUENCE [LARGE SCALE GENOMIC DNA]</scope>
    <source>
        <strain evidence="3">AWRI3579</strain>
    </source>
</reference>